<dbReference type="EMBL" id="QWIJ01000596">
    <property type="protein sequence ID" value="RMX80607.1"/>
    <property type="molecule type" value="Genomic_DNA"/>
</dbReference>
<protein>
    <recommendedName>
        <fullName evidence="12">Mitochondrial outer membrane transport complex Sam37/metaxin N-terminal domain-containing protein</fullName>
    </recommendedName>
</protein>
<evidence type="ECO:0000256" key="2">
    <source>
        <dbReference type="ARBA" id="ARBA00009170"/>
    </source>
</evidence>
<dbReference type="GO" id="GO:0015031">
    <property type="term" value="P:protein transport"/>
    <property type="evidence" value="ECO:0007669"/>
    <property type="project" value="UniProtKB-KW"/>
</dbReference>
<dbReference type="Pfam" id="PF10568">
    <property type="entry name" value="Tom37"/>
    <property type="match status" value="1"/>
</dbReference>
<dbReference type="SUPFAM" id="SSF47616">
    <property type="entry name" value="GST C-terminal domain-like"/>
    <property type="match status" value="1"/>
</dbReference>
<proteinExistence type="inferred from homology"/>
<dbReference type="Proteomes" id="UP000281245">
    <property type="component" value="Unassembled WGS sequence"/>
</dbReference>
<dbReference type="InterPro" id="IPR033468">
    <property type="entry name" value="Metaxin_GST"/>
</dbReference>
<feature type="domain" description="Mitochondrial outer membrane transport complex Sam37/metaxin N-terminal" evidence="8">
    <location>
        <begin position="56"/>
        <end position="174"/>
    </location>
</feature>
<evidence type="ECO:0008006" key="12">
    <source>
        <dbReference type="Google" id="ProtNLM"/>
    </source>
</evidence>
<dbReference type="PANTHER" id="PTHR12289:SF41">
    <property type="entry name" value="FAILED AXON CONNECTIONS-RELATED"/>
    <property type="match status" value="1"/>
</dbReference>
<evidence type="ECO:0000256" key="5">
    <source>
        <dbReference type="ARBA" id="ARBA00022927"/>
    </source>
</evidence>
<dbReference type="PANTHER" id="PTHR12289">
    <property type="entry name" value="METAXIN RELATED"/>
    <property type="match status" value="1"/>
</dbReference>
<dbReference type="GO" id="GO:0007005">
    <property type="term" value="P:mitochondrion organization"/>
    <property type="evidence" value="ECO:0007669"/>
    <property type="project" value="TreeGrafter"/>
</dbReference>
<dbReference type="InterPro" id="IPR036282">
    <property type="entry name" value="Glutathione-S-Trfase_C_sf"/>
</dbReference>
<evidence type="ECO:0000256" key="1">
    <source>
        <dbReference type="ARBA" id="ARBA00004294"/>
    </source>
</evidence>
<dbReference type="OrthoDB" id="5835136at2759"/>
<evidence type="ECO:0000256" key="7">
    <source>
        <dbReference type="ARBA" id="ARBA00023136"/>
    </source>
</evidence>
<keyword evidence="7" id="KW-0472">Membrane</keyword>
<dbReference type="VEuPathDB" id="FungiDB:BTJ68_03659"/>
<sequence>MVGKRLGHNSAFQLLLRQVERDGQLNLHVKANPFPLPMELYVLGPAFGCPSIDAQCSAAIALLRWRYPAGEKEWKLIPTHEQDGQLPLLADGNLRLGGFGNIARHILGAEDHSGQLDAKDHADLTAASSFLEANGQNLLDISLYVSFENYSTTRSAFTRILPQHANFIIPPRRRAGARARTEHLGVSSIDIDNVHDDLSGRTSNVDGVGKEQNFEVEAQKRASLLLPRKDTLKSLLKRPEHAATFKMHALADNFFGPLQDMLGDKPYLIGEQMTSVDCQAYGYLCLMLFPQLPHNWLHLAMKRKYAKLVRYVERIHAALGLHVNVDDVLSLSNCKTDADLEGRRKACDMSLPWCPPTSATFSDIMTMTLGELMQHVPLLKTPPTVLAANRVKAPLWQRYLPAFVAATVGSIGLGLYYAVRTGLIIWPHGEQAHIFGRKRFSDFGHLGSALAGVGLLTRQAQGEAAYQQQQDAGQPVHVDVAVQGDGGA</sequence>
<organism evidence="10 11">
    <name type="scientific">Hortaea werneckii</name>
    <name type="common">Black yeast</name>
    <name type="synonym">Cladosporium werneckii</name>
    <dbReference type="NCBI Taxonomy" id="91943"/>
    <lineage>
        <taxon>Eukaryota</taxon>
        <taxon>Fungi</taxon>
        <taxon>Dikarya</taxon>
        <taxon>Ascomycota</taxon>
        <taxon>Pezizomycotina</taxon>
        <taxon>Dothideomycetes</taxon>
        <taxon>Dothideomycetidae</taxon>
        <taxon>Mycosphaerellales</taxon>
        <taxon>Teratosphaeriaceae</taxon>
        <taxon>Hortaea</taxon>
    </lineage>
</organism>
<keyword evidence="6" id="KW-0496">Mitochondrion</keyword>
<keyword evidence="3" id="KW-0813">Transport</keyword>
<comment type="similarity">
    <text evidence="2">Belongs to the metaxin family.</text>
</comment>
<gene>
    <name evidence="10" type="ORF">D0869_07428</name>
</gene>
<dbReference type="Pfam" id="PF17171">
    <property type="entry name" value="GST_C_6"/>
    <property type="match status" value="1"/>
</dbReference>
<comment type="subcellular location">
    <subcellularLocation>
        <location evidence="1">Mitochondrion outer membrane</location>
    </subcellularLocation>
</comment>
<evidence type="ECO:0000259" key="9">
    <source>
        <dbReference type="Pfam" id="PF17171"/>
    </source>
</evidence>
<accession>A0A3M6WPY4</accession>
<dbReference type="InterPro" id="IPR019564">
    <property type="entry name" value="Sam37/metaxin_N"/>
</dbReference>
<evidence type="ECO:0000259" key="8">
    <source>
        <dbReference type="Pfam" id="PF10568"/>
    </source>
</evidence>
<dbReference type="InterPro" id="IPR050931">
    <property type="entry name" value="Mito_Protein_Transport_Metaxin"/>
</dbReference>
<dbReference type="Gene3D" id="1.20.1050.10">
    <property type="match status" value="1"/>
</dbReference>
<comment type="caution">
    <text evidence="10">The sequence shown here is derived from an EMBL/GenBank/DDBJ whole genome shotgun (WGS) entry which is preliminary data.</text>
</comment>
<dbReference type="GO" id="GO:0001401">
    <property type="term" value="C:SAM complex"/>
    <property type="evidence" value="ECO:0007669"/>
    <property type="project" value="InterPro"/>
</dbReference>
<evidence type="ECO:0000256" key="3">
    <source>
        <dbReference type="ARBA" id="ARBA00022448"/>
    </source>
</evidence>
<dbReference type="AlphaFoldDB" id="A0A3M6WPY4"/>
<keyword evidence="4" id="KW-1000">Mitochondrion outer membrane</keyword>
<evidence type="ECO:0000256" key="4">
    <source>
        <dbReference type="ARBA" id="ARBA00022787"/>
    </source>
</evidence>
<feature type="domain" description="Metaxin glutathione S-transferase" evidence="9">
    <location>
        <begin position="256"/>
        <end position="315"/>
    </location>
</feature>
<name>A0A3M6WPY4_HORWE</name>
<keyword evidence="5" id="KW-0653">Protein transport</keyword>
<evidence type="ECO:0000313" key="10">
    <source>
        <dbReference type="EMBL" id="RMX80607.1"/>
    </source>
</evidence>
<dbReference type="CDD" id="cd03193">
    <property type="entry name" value="GST_C_Metaxin"/>
    <property type="match status" value="1"/>
</dbReference>
<evidence type="ECO:0000313" key="11">
    <source>
        <dbReference type="Proteomes" id="UP000281245"/>
    </source>
</evidence>
<evidence type="ECO:0000256" key="6">
    <source>
        <dbReference type="ARBA" id="ARBA00023128"/>
    </source>
</evidence>
<reference evidence="10 11" key="1">
    <citation type="journal article" date="2018" name="BMC Genomics">
        <title>Genomic evidence for intraspecific hybridization in a clonal and extremely halotolerant yeast.</title>
        <authorList>
            <person name="Gostincar C."/>
            <person name="Stajich J.E."/>
            <person name="Zupancic J."/>
            <person name="Zalar P."/>
            <person name="Gunde-Cimerman N."/>
        </authorList>
    </citation>
    <scope>NUCLEOTIDE SEQUENCE [LARGE SCALE GENOMIC DNA]</scope>
    <source>
        <strain evidence="10 11">EXF-6656</strain>
    </source>
</reference>